<feature type="domain" description="Peptidase A1" evidence="6">
    <location>
        <begin position="102"/>
        <end position="433"/>
    </location>
</feature>
<dbReference type="FunFam" id="2.40.70.10:FF:000067">
    <property type="entry name" value="Endopeptidase, putative"/>
    <property type="match status" value="1"/>
</dbReference>
<dbReference type="GO" id="GO:0006508">
    <property type="term" value="P:proteolysis"/>
    <property type="evidence" value="ECO:0007669"/>
    <property type="project" value="InterPro"/>
</dbReference>
<dbReference type="InterPro" id="IPR033121">
    <property type="entry name" value="PEPTIDASE_A1"/>
</dbReference>
<feature type="region of interest" description="Disordered" evidence="4">
    <location>
        <begin position="444"/>
        <end position="470"/>
    </location>
</feature>
<dbReference type="GO" id="GO:0004190">
    <property type="term" value="F:aspartic-type endopeptidase activity"/>
    <property type="evidence" value="ECO:0007669"/>
    <property type="project" value="InterPro"/>
</dbReference>
<organism evidence="7">
    <name type="scientific">Cryptococcus bacillisporus CA1280</name>
    <dbReference type="NCBI Taxonomy" id="1296109"/>
    <lineage>
        <taxon>Eukaryota</taxon>
        <taxon>Fungi</taxon>
        <taxon>Dikarya</taxon>
        <taxon>Basidiomycota</taxon>
        <taxon>Agaricomycotina</taxon>
        <taxon>Tremellomycetes</taxon>
        <taxon>Tremellales</taxon>
        <taxon>Cryptococcaceae</taxon>
        <taxon>Cryptococcus</taxon>
        <taxon>Cryptococcus gattii species complex</taxon>
    </lineage>
</organism>
<keyword evidence="3" id="KW-1015">Disulfide bond</keyword>
<dbReference type="InterPro" id="IPR001461">
    <property type="entry name" value="Aspartic_peptidase_A1"/>
</dbReference>
<dbReference type="Pfam" id="PF00026">
    <property type="entry name" value="Asp"/>
    <property type="match status" value="1"/>
</dbReference>
<proteinExistence type="inferred from homology"/>
<dbReference type="PRINTS" id="PR00792">
    <property type="entry name" value="PEPSIN"/>
</dbReference>
<evidence type="ECO:0000256" key="2">
    <source>
        <dbReference type="PIRSR" id="PIRSR601461-1"/>
    </source>
</evidence>
<dbReference type="FunFam" id="2.40.70.10:FF:000008">
    <property type="entry name" value="Cathepsin D"/>
    <property type="match status" value="1"/>
</dbReference>
<evidence type="ECO:0000256" key="5">
    <source>
        <dbReference type="SAM" id="SignalP"/>
    </source>
</evidence>
<dbReference type="PROSITE" id="PS51767">
    <property type="entry name" value="PEPTIDASE_A1"/>
    <property type="match status" value="1"/>
</dbReference>
<sequence>MHYLALALPLLTLSLATSNQPRVPLTPLNSRQYSDDLAERQSWLLDQAKGLRSKYAPHLGERGQELRRRDIIDAGIKKRKRANQKRATGTVSLTDVGLDASYAGQVSIGTPAQNFLVIMDSGSSDLWVAGSACTDSFCKQTYTFDTNASSSFTASSDAFNITYGSGDADGTLGTDTVSMGGFTVTDQTFGVVTTTSDNLISYPLSGLMGLAWRSIASSGATPFWQTLAASGKWDAPEMGVYLKRYRGDNSASQVETDGGEILFGGLNSSLYNGSFNYISIDKSDEDYWRIPLEALTIQGNSVSISSSSAGSNPSCAIDTGTTLIGVPSQTAYNIYSQIQGAEALPASSGYEGYYQYPCGAEVSVSLQFGGMSYSISNADMNLGSFTRDTSMCTGAFFAMDMSSRSPVQWIVGASFIKNVYTSFRYNPVAIGFAELVGGSSVSAGNSSSSTTSGGTSGSGGSGGGSSSSGAMERKGVQWGLLVGAAAVGVAAMI</sequence>
<keyword evidence="5" id="KW-0732">Signal</keyword>
<feature type="active site" evidence="2">
    <location>
        <position position="120"/>
    </location>
</feature>
<dbReference type="PANTHER" id="PTHR47966:SF6">
    <property type="entry name" value="PEPTIDASE A1 DOMAIN-CONTAINING PROTEIN"/>
    <property type="match status" value="1"/>
</dbReference>
<evidence type="ECO:0000256" key="1">
    <source>
        <dbReference type="ARBA" id="ARBA00007447"/>
    </source>
</evidence>
<name>A0A0D0VAS9_CRYGA</name>
<dbReference type="OrthoDB" id="771136at2759"/>
<reference evidence="7" key="1">
    <citation type="submission" date="2015-01" db="EMBL/GenBank/DDBJ databases">
        <title>The Genome Sequence of Cryptococcus gattii CA1280.</title>
        <authorList>
            <consortium name="The Broad Institute Genomics Platform"/>
            <person name="Cuomo C."/>
            <person name="Litvintseva A."/>
            <person name="Chen Y."/>
            <person name="Heitman J."/>
            <person name="Sun S."/>
            <person name="Springer D."/>
            <person name="Dromer F."/>
            <person name="Young S."/>
            <person name="Zeng Q."/>
            <person name="Gargeya S."/>
            <person name="Abouelleil A."/>
            <person name="Alvarado L."/>
            <person name="Chapman S.B."/>
            <person name="Gainer-Dewar J."/>
            <person name="Goldberg J."/>
            <person name="Griggs A."/>
            <person name="Gujja S."/>
            <person name="Hansen M."/>
            <person name="Howarth C."/>
            <person name="Imamovic A."/>
            <person name="Larimer J."/>
            <person name="Murphy C."/>
            <person name="Naylor J."/>
            <person name="Pearson M."/>
            <person name="Priest M."/>
            <person name="Roberts A."/>
            <person name="Saif S."/>
            <person name="Shea T."/>
            <person name="Sykes S."/>
            <person name="Wortman J."/>
            <person name="Nusbaum C."/>
            <person name="Birren B."/>
        </authorList>
    </citation>
    <scope>NUCLEOTIDE SEQUENCE [LARGE SCALE GENOMIC DNA]</scope>
    <source>
        <strain evidence="7">CA1280</strain>
    </source>
</reference>
<feature type="signal peptide" evidence="5">
    <location>
        <begin position="1"/>
        <end position="16"/>
    </location>
</feature>
<evidence type="ECO:0000313" key="7">
    <source>
        <dbReference type="EMBL" id="KIR44621.1"/>
    </source>
</evidence>
<dbReference type="HOGENOM" id="CLU_013253_1_2_1"/>
<gene>
    <name evidence="7" type="ORF">I312_06111</name>
</gene>
<comment type="similarity">
    <text evidence="1">Belongs to the peptidase A1 family.</text>
</comment>
<evidence type="ECO:0000256" key="4">
    <source>
        <dbReference type="SAM" id="MobiDB-lite"/>
    </source>
</evidence>
<dbReference type="EMBL" id="KN847996">
    <property type="protein sequence ID" value="KIR44621.1"/>
    <property type="molecule type" value="Genomic_DNA"/>
</dbReference>
<feature type="compositionally biased region" description="Low complexity" evidence="4">
    <location>
        <begin position="444"/>
        <end position="453"/>
    </location>
</feature>
<evidence type="ECO:0000259" key="6">
    <source>
        <dbReference type="PROSITE" id="PS51767"/>
    </source>
</evidence>
<accession>A0A0D0VAS9</accession>
<dbReference type="Gene3D" id="2.40.70.10">
    <property type="entry name" value="Acid Proteases"/>
    <property type="match status" value="2"/>
</dbReference>
<evidence type="ECO:0000256" key="3">
    <source>
        <dbReference type="PIRSR" id="PIRSR601461-2"/>
    </source>
</evidence>
<feature type="disulfide bond" evidence="3">
    <location>
        <begin position="133"/>
        <end position="138"/>
    </location>
</feature>
<dbReference type="AlphaFoldDB" id="A0A0D0VAS9"/>
<protein>
    <submittedName>
        <fullName evidence="7">Endopeptidase</fullName>
    </submittedName>
</protein>
<dbReference type="InterPro" id="IPR021109">
    <property type="entry name" value="Peptidase_aspartic_dom_sf"/>
</dbReference>
<feature type="active site" evidence="2">
    <location>
        <position position="318"/>
    </location>
</feature>
<dbReference type="InterPro" id="IPR034164">
    <property type="entry name" value="Pepsin-like_dom"/>
</dbReference>
<feature type="chain" id="PRO_5002235369" evidence="5">
    <location>
        <begin position="17"/>
        <end position="493"/>
    </location>
</feature>
<feature type="compositionally biased region" description="Gly residues" evidence="4">
    <location>
        <begin position="454"/>
        <end position="466"/>
    </location>
</feature>
<dbReference type="SUPFAM" id="SSF50630">
    <property type="entry name" value="Acid proteases"/>
    <property type="match status" value="1"/>
</dbReference>
<dbReference type="PANTHER" id="PTHR47966">
    <property type="entry name" value="BETA-SITE APP-CLEAVING ENZYME, ISOFORM A-RELATED"/>
    <property type="match status" value="1"/>
</dbReference>
<dbReference type="CDD" id="cd05471">
    <property type="entry name" value="pepsin_like"/>
    <property type="match status" value="1"/>
</dbReference>